<dbReference type="GO" id="GO:0005829">
    <property type="term" value="C:cytosol"/>
    <property type="evidence" value="ECO:0007669"/>
    <property type="project" value="TreeGrafter"/>
</dbReference>
<dbReference type="EMBL" id="LNYK01000014">
    <property type="protein sequence ID" value="KTD21696.1"/>
    <property type="molecule type" value="Genomic_DNA"/>
</dbReference>
<protein>
    <submittedName>
        <fullName evidence="3">Flagellar biosynthesis MinD</fullName>
    </submittedName>
</protein>
<dbReference type="Gene3D" id="3.40.50.300">
    <property type="entry name" value="P-loop containing nucleotide triphosphate hydrolases"/>
    <property type="match status" value="1"/>
</dbReference>
<dbReference type="InterPro" id="IPR050625">
    <property type="entry name" value="ParA/MinD_ATPase"/>
</dbReference>
<accession>A0A0W0VNE7</accession>
<organism evidence="3 4">
    <name type="scientific">Legionella londiniensis</name>
    <dbReference type="NCBI Taxonomy" id="45068"/>
    <lineage>
        <taxon>Bacteria</taxon>
        <taxon>Pseudomonadati</taxon>
        <taxon>Pseudomonadota</taxon>
        <taxon>Gammaproteobacteria</taxon>
        <taxon>Legionellales</taxon>
        <taxon>Legionellaceae</taxon>
        <taxon>Legionella</taxon>
    </lineage>
</organism>
<proteinExistence type="predicted"/>
<evidence type="ECO:0000313" key="3">
    <source>
        <dbReference type="EMBL" id="KTD21696.1"/>
    </source>
</evidence>
<dbReference type="GO" id="GO:0005524">
    <property type="term" value="F:ATP binding"/>
    <property type="evidence" value="ECO:0007669"/>
    <property type="project" value="UniProtKB-KW"/>
</dbReference>
<keyword evidence="3" id="KW-0282">Flagellum</keyword>
<dbReference type="GO" id="GO:0051782">
    <property type="term" value="P:negative regulation of cell division"/>
    <property type="evidence" value="ECO:0007669"/>
    <property type="project" value="TreeGrafter"/>
</dbReference>
<dbReference type="PANTHER" id="PTHR43384:SF4">
    <property type="entry name" value="CELLULOSE BIOSYNTHESIS PROTEIN BCSQ-RELATED"/>
    <property type="match status" value="1"/>
</dbReference>
<reference evidence="3 4" key="1">
    <citation type="submission" date="2015-11" db="EMBL/GenBank/DDBJ databases">
        <title>Genomic analysis of 38 Legionella species identifies large and diverse effector repertoires.</title>
        <authorList>
            <person name="Burstein D."/>
            <person name="Amaro F."/>
            <person name="Zusman T."/>
            <person name="Lifshitz Z."/>
            <person name="Cohen O."/>
            <person name="Gilbert J.A."/>
            <person name="Pupko T."/>
            <person name="Shuman H.A."/>
            <person name="Segal G."/>
        </authorList>
    </citation>
    <scope>NUCLEOTIDE SEQUENCE [LARGE SCALE GENOMIC DNA]</scope>
    <source>
        <strain evidence="3 4">ATCC 49505</strain>
    </source>
</reference>
<dbReference type="Proteomes" id="UP000054997">
    <property type="component" value="Unassembled WGS sequence"/>
</dbReference>
<keyword evidence="3" id="KW-0966">Cell projection</keyword>
<dbReference type="OrthoDB" id="9816297at2"/>
<keyword evidence="1" id="KW-0547">Nucleotide-binding</keyword>
<dbReference type="STRING" id="45068.Llon_0861"/>
<dbReference type="RefSeq" id="WP_058528863.1">
    <property type="nucleotide sequence ID" value="NZ_CAAAHZ010000002.1"/>
</dbReference>
<dbReference type="InterPro" id="IPR027417">
    <property type="entry name" value="P-loop_NTPase"/>
</dbReference>
<dbReference type="GO" id="GO:0016887">
    <property type="term" value="F:ATP hydrolysis activity"/>
    <property type="evidence" value="ECO:0007669"/>
    <property type="project" value="TreeGrafter"/>
</dbReference>
<sequence>MSKSDEPVKKTKAIQNLLQKKPIKVIAITSGKGGVGKSAVSINLAYELAKRKKSVLLLDADLELPGLDIMLGVYSKYNLQHLIKGECDINEMLIKAPGGFHLIAGSPDVEYMSSLNSFAYTGIINAFNELNGEWDYLIIDTAPGVSENVLSFIRSVQEIILVVSDEPTSLTSTYALIKIMKNRHHWMKFHVLVNMARGIQEGQNVFNKLYYITEQFLEVHLDYVGMIPFEEEFHRAIKKQKTLIQAFPESEAAIAIRQLATTVEEWPVELSTSGNICFFAERYITG</sequence>
<dbReference type="Pfam" id="PF10609">
    <property type="entry name" value="ParA"/>
    <property type="match status" value="1"/>
</dbReference>
<name>A0A0W0VNE7_9GAMM</name>
<dbReference type="GO" id="GO:0009898">
    <property type="term" value="C:cytoplasmic side of plasma membrane"/>
    <property type="evidence" value="ECO:0007669"/>
    <property type="project" value="TreeGrafter"/>
</dbReference>
<gene>
    <name evidence="3" type="ORF">Llon_0861</name>
</gene>
<comment type="caution">
    <text evidence="3">The sequence shown here is derived from an EMBL/GenBank/DDBJ whole genome shotgun (WGS) entry which is preliminary data.</text>
</comment>
<dbReference type="InterPro" id="IPR033756">
    <property type="entry name" value="YlxH/NBP35"/>
</dbReference>
<dbReference type="InterPro" id="IPR033875">
    <property type="entry name" value="FlhG"/>
</dbReference>
<dbReference type="AlphaFoldDB" id="A0A0W0VNE7"/>
<dbReference type="PANTHER" id="PTHR43384">
    <property type="entry name" value="SEPTUM SITE-DETERMINING PROTEIN MIND HOMOLOG, CHLOROPLASTIC-RELATED"/>
    <property type="match status" value="1"/>
</dbReference>
<dbReference type="CDD" id="cd02038">
    <property type="entry name" value="FlhG-like"/>
    <property type="match status" value="1"/>
</dbReference>
<keyword evidence="2" id="KW-0067">ATP-binding</keyword>
<evidence type="ECO:0000256" key="1">
    <source>
        <dbReference type="ARBA" id="ARBA00022741"/>
    </source>
</evidence>
<keyword evidence="3" id="KW-0969">Cilium</keyword>
<dbReference type="SUPFAM" id="SSF52540">
    <property type="entry name" value="P-loop containing nucleoside triphosphate hydrolases"/>
    <property type="match status" value="1"/>
</dbReference>
<evidence type="ECO:0000256" key="2">
    <source>
        <dbReference type="ARBA" id="ARBA00022840"/>
    </source>
</evidence>
<evidence type="ECO:0000313" key="4">
    <source>
        <dbReference type="Proteomes" id="UP000054997"/>
    </source>
</evidence>
<dbReference type="InterPro" id="IPR025501">
    <property type="entry name" value="MinD_FleN"/>
</dbReference>
<keyword evidence="4" id="KW-1185">Reference proteome</keyword>
<dbReference type="PIRSF" id="PIRSF003092">
    <property type="entry name" value="MinD"/>
    <property type="match status" value="1"/>
</dbReference>
<dbReference type="PATRIC" id="fig|45068.5.peg.924"/>